<reference evidence="3 4" key="1">
    <citation type="submission" date="2022-05" db="EMBL/GenBank/DDBJ databases">
        <title>Genome Resource of Streptomyces lavenduligriseus GA1-1, a Strain with Broad-Spectrum Antifungal Activity against Phytopathogenic Fungi.</title>
        <authorList>
            <person name="Qi D."/>
        </authorList>
    </citation>
    <scope>NUCLEOTIDE SEQUENCE [LARGE SCALE GENOMIC DNA]</scope>
    <source>
        <strain evidence="3 4">GA1-1</strain>
    </source>
</reference>
<proteinExistence type="predicted"/>
<evidence type="ECO:0000313" key="3">
    <source>
        <dbReference type="EMBL" id="MCL3997167.1"/>
    </source>
</evidence>
<protein>
    <recommendedName>
        <fullName evidence="5">Secreted protein</fullName>
    </recommendedName>
</protein>
<organism evidence="3 4">
    <name type="scientific">Streptomyces lavenduligriseus</name>
    <dbReference type="NCBI Taxonomy" id="67315"/>
    <lineage>
        <taxon>Bacteria</taxon>
        <taxon>Bacillati</taxon>
        <taxon>Actinomycetota</taxon>
        <taxon>Actinomycetes</taxon>
        <taxon>Kitasatosporales</taxon>
        <taxon>Streptomycetaceae</taxon>
        <taxon>Streptomyces</taxon>
    </lineage>
</organism>
<name>A0ABT0P0A7_9ACTN</name>
<accession>A0ABT0P0A7</accession>
<gene>
    <name evidence="3" type="ORF">M4438_27300</name>
</gene>
<keyword evidence="2" id="KW-0732">Signal</keyword>
<evidence type="ECO:0000313" key="4">
    <source>
        <dbReference type="Proteomes" id="UP001202052"/>
    </source>
</evidence>
<feature type="chain" id="PRO_5045287136" description="Secreted protein" evidence="2">
    <location>
        <begin position="31"/>
        <end position="206"/>
    </location>
</feature>
<feature type="region of interest" description="Disordered" evidence="1">
    <location>
        <begin position="181"/>
        <end position="206"/>
    </location>
</feature>
<evidence type="ECO:0000256" key="2">
    <source>
        <dbReference type="SAM" id="SignalP"/>
    </source>
</evidence>
<evidence type="ECO:0000256" key="1">
    <source>
        <dbReference type="SAM" id="MobiDB-lite"/>
    </source>
</evidence>
<dbReference type="Proteomes" id="UP001202052">
    <property type="component" value="Unassembled WGS sequence"/>
</dbReference>
<sequence>MAAIRLTLRAVLCTAVALLVAAVWTQPANAWTWARGVTVYSGPGLCVRGDAGIDHKRPGALSGNLAYSHTYALTQGCGTGLSRPDGWAATRATVYHWNGSAWTVCRTSNWKYGATGQTGGEFPGPWGPELVFDWGGWQSCGQGYYGTLAAAYVWDGSAWRGGDVWSGYEYASVTSFHGAREKAPELAPSRHTAPPPAHPKTREHAH</sequence>
<feature type="signal peptide" evidence="2">
    <location>
        <begin position="1"/>
        <end position="30"/>
    </location>
</feature>
<evidence type="ECO:0008006" key="5">
    <source>
        <dbReference type="Google" id="ProtNLM"/>
    </source>
</evidence>
<dbReference type="EMBL" id="JAMCCK010000041">
    <property type="protein sequence ID" value="MCL3997167.1"/>
    <property type="molecule type" value="Genomic_DNA"/>
</dbReference>
<dbReference type="RefSeq" id="WP_249492060.1">
    <property type="nucleotide sequence ID" value="NZ_JAMCCK010000041.1"/>
</dbReference>
<keyword evidence="4" id="KW-1185">Reference proteome</keyword>
<comment type="caution">
    <text evidence="3">The sequence shown here is derived from an EMBL/GenBank/DDBJ whole genome shotgun (WGS) entry which is preliminary data.</text>
</comment>